<dbReference type="RefSeq" id="XP_009020458.1">
    <property type="nucleotide sequence ID" value="XM_009022210.1"/>
</dbReference>
<sequence>MDNNINRNNNNINNNNINRNNNNINNNNNGVNKNNKNQQNYYYYFRYYCCYIKALSMLTITREQVEEQASTSHINVINGNNNGGSGGQSSGLGIPCECHAWHYVPNRHHQPITTTRSKVGVVYAANIRKRFEGEPFSTSGEIGSSAVLHCLPPIGQPTPKVYWIKDGVDLDIDSDTNLIQTSEGSLIISQLRIHDNGNYTCAAYNMAGKRLSDVATLRVIVNGGWTAWSSWSECLECSQHRHQHYQRRSRTCANPQPQNGGNFCKGEKQQKQPCQISCPDGSWSQWSGWSACSNECKQHRSRSCSGDEDDDDDAAINRNNNDGDDYDGDGDDDGGGVVGRGCVGERVEVVDCPRPLCKDVQDDLNDVF</sequence>
<keyword evidence="8" id="KW-0472">Membrane</keyword>
<evidence type="ECO:0000256" key="7">
    <source>
        <dbReference type="ARBA" id="ARBA00022989"/>
    </source>
</evidence>
<evidence type="ECO:0000256" key="3">
    <source>
        <dbReference type="ARBA" id="ARBA00022525"/>
    </source>
</evidence>
<protein>
    <recommendedName>
        <fullName evidence="12">Ig-like domain-containing protein</fullName>
    </recommendedName>
</protein>
<evidence type="ECO:0000259" key="12">
    <source>
        <dbReference type="PROSITE" id="PS50835"/>
    </source>
</evidence>
<evidence type="ECO:0000256" key="8">
    <source>
        <dbReference type="ARBA" id="ARBA00023136"/>
    </source>
</evidence>
<dbReference type="InterPro" id="IPR003599">
    <property type="entry name" value="Ig_sub"/>
</dbReference>
<reference evidence="15" key="1">
    <citation type="submission" date="2012-12" db="EMBL/GenBank/DDBJ databases">
        <authorList>
            <person name="Hellsten U."/>
            <person name="Grimwood J."/>
            <person name="Chapman J.A."/>
            <person name="Shapiro H."/>
            <person name="Aerts A."/>
            <person name="Otillar R.P."/>
            <person name="Terry A.Y."/>
            <person name="Boore J.L."/>
            <person name="Simakov O."/>
            <person name="Marletaz F."/>
            <person name="Cho S.-J."/>
            <person name="Edsinger-Gonzales E."/>
            <person name="Havlak P."/>
            <person name="Kuo D.-H."/>
            <person name="Larsson T."/>
            <person name="Lv J."/>
            <person name="Arendt D."/>
            <person name="Savage R."/>
            <person name="Osoegawa K."/>
            <person name="de Jong P."/>
            <person name="Lindberg D.R."/>
            <person name="Seaver E.C."/>
            <person name="Weisblat D.A."/>
            <person name="Putnam N.H."/>
            <person name="Grigoriev I.V."/>
            <person name="Rokhsar D.S."/>
        </authorList>
    </citation>
    <scope>NUCLEOTIDE SEQUENCE</scope>
</reference>
<evidence type="ECO:0000256" key="2">
    <source>
        <dbReference type="ARBA" id="ARBA00004613"/>
    </source>
</evidence>
<dbReference type="HOGENOM" id="CLU_752893_0_0_1"/>
<keyword evidence="5" id="KW-0732">Signal</keyword>
<dbReference type="FunFam" id="2.20.100.10:FF:000021">
    <property type="entry name" value="semaphorin-5B isoform X1"/>
    <property type="match status" value="1"/>
</dbReference>
<dbReference type="PROSITE" id="PS50835">
    <property type="entry name" value="IG_LIKE"/>
    <property type="match status" value="1"/>
</dbReference>
<dbReference type="Proteomes" id="UP000015101">
    <property type="component" value="Unassembled WGS sequence"/>
</dbReference>
<evidence type="ECO:0000313" key="14">
    <source>
        <dbReference type="EnsemblMetazoa" id="HelroP174767"/>
    </source>
</evidence>
<evidence type="ECO:0000256" key="9">
    <source>
        <dbReference type="ARBA" id="ARBA00023157"/>
    </source>
</evidence>
<dbReference type="InterPro" id="IPR052065">
    <property type="entry name" value="Compl_asym_regulator"/>
</dbReference>
<dbReference type="eggNOG" id="KOG1480">
    <property type="taxonomic scope" value="Eukaryota"/>
</dbReference>
<dbReference type="InterPro" id="IPR007110">
    <property type="entry name" value="Ig-like_dom"/>
</dbReference>
<dbReference type="CTD" id="20205108"/>
<dbReference type="InParanoid" id="T1F8F9"/>
<keyword evidence="9" id="KW-1015">Disulfide bond</keyword>
<dbReference type="InterPro" id="IPR036179">
    <property type="entry name" value="Ig-like_dom_sf"/>
</dbReference>
<dbReference type="GeneID" id="20205108"/>
<organism evidence="14 15">
    <name type="scientific">Helobdella robusta</name>
    <name type="common">Californian leech</name>
    <dbReference type="NCBI Taxonomy" id="6412"/>
    <lineage>
        <taxon>Eukaryota</taxon>
        <taxon>Metazoa</taxon>
        <taxon>Spiralia</taxon>
        <taxon>Lophotrochozoa</taxon>
        <taxon>Annelida</taxon>
        <taxon>Clitellata</taxon>
        <taxon>Hirudinea</taxon>
        <taxon>Rhynchobdellida</taxon>
        <taxon>Glossiphoniidae</taxon>
        <taxon>Helobdella</taxon>
    </lineage>
</organism>
<evidence type="ECO:0000256" key="6">
    <source>
        <dbReference type="ARBA" id="ARBA00022737"/>
    </source>
</evidence>
<keyword evidence="4" id="KW-0812">Transmembrane</keyword>
<dbReference type="SMART" id="SM00409">
    <property type="entry name" value="IG"/>
    <property type="match status" value="1"/>
</dbReference>
<evidence type="ECO:0000313" key="15">
    <source>
        <dbReference type="Proteomes" id="UP000015101"/>
    </source>
</evidence>
<dbReference type="PANTHER" id="PTHR22906">
    <property type="entry name" value="PROPERDIN"/>
    <property type="match status" value="1"/>
</dbReference>
<dbReference type="InterPro" id="IPR013783">
    <property type="entry name" value="Ig-like_fold"/>
</dbReference>
<accession>T1F8F9</accession>
<name>T1F8F9_HELRO</name>
<dbReference type="OrthoDB" id="5973910at2759"/>
<dbReference type="Gene3D" id="2.60.40.10">
    <property type="entry name" value="Immunoglobulins"/>
    <property type="match status" value="1"/>
</dbReference>
<evidence type="ECO:0000256" key="5">
    <source>
        <dbReference type="ARBA" id="ARBA00022729"/>
    </source>
</evidence>
<dbReference type="SMART" id="SM00209">
    <property type="entry name" value="TSP1"/>
    <property type="match status" value="2"/>
</dbReference>
<keyword evidence="15" id="KW-1185">Reference proteome</keyword>
<dbReference type="GO" id="GO:0016020">
    <property type="term" value="C:membrane"/>
    <property type="evidence" value="ECO:0007669"/>
    <property type="project" value="UniProtKB-SubCell"/>
</dbReference>
<dbReference type="EMBL" id="KB096785">
    <property type="protein sequence ID" value="ESO01222.1"/>
    <property type="molecule type" value="Genomic_DNA"/>
</dbReference>
<gene>
    <name evidence="14" type="primary">20205108</name>
    <name evidence="13" type="ORF">HELRODRAFT_174767</name>
</gene>
<dbReference type="Gene3D" id="2.20.100.10">
    <property type="entry name" value="Thrombospondin type-1 (TSP1) repeat"/>
    <property type="match status" value="2"/>
</dbReference>
<keyword evidence="6" id="KW-0677">Repeat</keyword>
<feature type="compositionally biased region" description="Acidic residues" evidence="11">
    <location>
        <begin position="322"/>
        <end position="334"/>
    </location>
</feature>
<dbReference type="InterPro" id="IPR000884">
    <property type="entry name" value="TSP1_rpt"/>
</dbReference>
<dbReference type="InterPro" id="IPR003598">
    <property type="entry name" value="Ig_sub2"/>
</dbReference>
<dbReference type="KEGG" id="hro:HELRODRAFT_174767"/>
<keyword evidence="7" id="KW-1133">Transmembrane helix</keyword>
<evidence type="ECO:0000313" key="13">
    <source>
        <dbReference type="EMBL" id="ESO01222.1"/>
    </source>
</evidence>
<dbReference type="InterPro" id="IPR036383">
    <property type="entry name" value="TSP1_rpt_sf"/>
</dbReference>
<feature type="region of interest" description="Disordered" evidence="11">
    <location>
        <begin position="303"/>
        <end position="339"/>
    </location>
</feature>
<proteinExistence type="predicted"/>
<dbReference type="PROSITE" id="PS50092">
    <property type="entry name" value="TSP1"/>
    <property type="match status" value="2"/>
</dbReference>
<dbReference type="SUPFAM" id="SSF48726">
    <property type="entry name" value="Immunoglobulin"/>
    <property type="match status" value="1"/>
</dbReference>
<dbReference type="SMART" id="SM00408">
    <property type="entry name" value="IGc2"/>
    <property type="match status" value="1"/>
</dbReference>
<comment type="subcellular location">
    <subcellularLocation>
        <location evidence="1">Membrane</location>
        <topology evidence="1">Single-pass membrane protein</topology>
    </subcellularLocation>
    <subcellularLocation>
        <location evidence="2">Secreted</location>
    </subcellularLocation>
</comment>
<dbReference type="InterPro" id="IPR013098">
    <property type="entry name" value="Ig_I-set"/>
</dbReference>
<dbReference type="PANTHER" id="PTHR22906:SF43">
    <property type="entry name" value="PROPERDIN"/>
    <property type="match status" value="1"/>
</dbReference>
<dbReference type="OMA" id="CECHAWH"/>
<dbReference type="SUPFAM" id="SSF82895">
    <property type="entry name" value="TSP-1 type 1 repeat"/>
    <property type="match status" value="2"/>
</dbReference>
<keyword evidence="3" id="KW-0964">Secreted</keyword>
<dbReference type="AlphaFoldDB" id="T1F8F9"/>
<keyword evidence="10" id="KW-0325">Glycoprotein</keyword>
<dbReference type="EMBL" id="AMQM01005021">
    <property type="status" value="NOT_ANNOTATED_CDS"/>
    <property type="molecule type" value="Genomic_DNA"/>
</dbReference>
<reference evidence="14" key="3">
    <citation type="submission" date="2015-06" db="UniProtKB">
        <authorList>
            <consortium name="EnsemblMetazoa"/>
        </authorList>
    </citation>
    <scope>IDENTIFICATION</scope>
</reference>
<dbReference type="GO" id="GO:0007399">
    <property type="term" value="P:nervous system development"/>
    <property type="evidence" value="ECO:0007669"/>
    <property type="project" value="UniProtKB-ARBA"/>
</dbReference>
<feature type="domain" description="Ig-like" evidence="12">
    <location>
        <begin position="111"/>
        <end position="212"/>
    </location>
</feature>
<reference evidence="13 15" key="2">
    <citation type="journal article" date="2013" name="Nature">
        <title>Insights into bilaterian evolution from three spiralian genomes.</title>
        <authorList>
            <person name="Simakov O."/>
            <person name="Marletaz F."/>
            <person name="Cho S.J."/>
            <person name="Edsinger-Gonzales E."/>
            <person name="Havlak P."/>
            <person name="Hellsten U."/>
            <person name="Kuo D.H."/>
            <person name="Larsson T."/>
            <person name="Lv J."/>
            <person name="Arendt D."/>
            <person name="Savage R."/>
            <person name="Osoegawa K."/>
            <person name="de Jong P."/>
            <person name="Grimwood J."/>
            <person name="Chapman J.A."/>
            <person name="Shapiro H."/>
            <person name="Aerts A."/>
            <person name="Otillar R.P."/>
            <person name="Terry A.Y."/>
            <person name="Boore J.L."/>
            <person name="Grigoriev I.V."/>
            <person name="Lindberg D.R."/>
            <person name="Seaver E.C."/>
            <person name="Weisblat D.A."/>
            <person name="Putnam N.H."/>
            <person name="Rokhsar D.S."/>
        </authorList>
    </citation>
    <scope>NUCLEOTIDE SEQUENCE</scope>
</reference>
<dbReference type="Pfam" id="PF07679">
    <property type="entry name" value="I-set"/>
    <property type="match status" value="1"/>
</dbReference>
<evidence type="ECO:0000256" key="4">
    <source>
        <dbReference type="ARBA" id="ARBA00022692"/>
    </source>
</evidence>
<evidence type="ECO:0000256" key="10">
    <source>
        <dbReference type="ARBA" id="ARBA00023180"/>
    </source>
</evidence>
<feature type="region of interest" description="Disordered" evidence="11">
    <location>
        <begin position="1"/>
        <end position="33"/>
    </location>
</feature>
<dbReference type="EnsemblMetazoa" id="HelroT174767">
    <property type="protein sequence ID" value="HelroP174767"/>
    <property type="gene ID" value="HelroG174767"/>
</dbReference>
<dbReference type="STRING" id="6412.T1F8F9"/>
<evidence type="ECO:0000256" key="1">
    <source>
        <dbReference type="ARBA" id="ARBA00004167"/>
    </source>
</evidence>
<evidence type="ECO:0000256" key="11">
    <source>
        <dbReference type="SAM" id="MobiDB-lite"/>
    </source>
</evidence>